<feature type="non-terminal residue" evidence="2">
    <location>
        <position position="81"/>
    </location>
</feature>
<evidence type="ECO:0000256" key="1">
    <source>
        <dbReference type="SAM" id="MobiDB-lite"/>
    </source>
</evidence>
<dbReference type="KEGG" id="mrr:Moror_2170"/>
<name>V2WU20_MONRO</name>
<protein>
    <submittedName>
        <fullName evidence="2">Uncharacterized protein</fullName>
    </submittedName>
</protein>
<reference evidence="2 3" key="1">
    <citation type="journal article" date="2014" name="BMC Genomics">
        <title>Genome and secretome analysis of the hemibiotrophic fungal pathogen, Moniliophthora roreri, which causes frosty pod rot disease of cacao: mechanisms of the biotrophic and necrotrophic phases.</title>
        <authorList>
            <person name="Meinhardt L.W."/>
            <person name="Costa G.G.L."/>
            <person name="Thomazella D.P.T."/>
            <person name="Teixeira P.J.P.L."/>
            <person name="Carazzolle M.F."/>
            <person name="Schuster S.C."/>
            <person name="Carlson J.E."/>
            <person name="Guiltinan M.J."/>
            <person name="Mieczkowski P."/>
            <person name="Farmer A."/>
            <person name="Ramaraj T."/>
            <person name="Crozier J."/>
            <person name="Davis R.E."/>
            <person name="Shao J."/>
            <person name="Melnick R.L."/>
            <person name="Pereira G.A.G."/>
            <person name="Bailey B.A."/>
        </authorList>
    </citation>
    <scope>NUCLEOTIDE SEQUENCE [LARGE SCALE GENOMIC DNA]</scope>
    <source>
        <strain evidence="2 3">MCA 2997</strain>
    </source>
</reference>
<evidence type="ECO:0000313" key="2">
    <source>
        <dbReference type="EMBL" id="ESK83670.1"/>
    </source>
</evidence>
<comment type="caution">
    <text evidence="2">The sequence shown here is derived from an EMBL/GenBank/DDBJ whole genome shotgun (WGS) entry which is preliminary data.</text>
</comment>
<evidence type="ECO:0000313" key="3">
    <source>
        <dbReference type="Proteomes" id="UP000017559"/>
    </source>
</evidence>
<feature type="region of interest" description="Disordered" evidence="1">
    <location>
        <begin position="56"/>
        <end position="81"/>
    </location>
</feature>
<organism evidence="2 3">
    <name type="scientific">Moniliophthora roreri (strain MCA 2997)</name>
    <name type="common">Cocoa frosty pod rot fungus</name>
    <name type="synonym">Crinipellis roreri</name>
    <dbReference type="NCBI Taxonomy" id="1381753"/>
    <lineage>
        <taxon>Eukaryota</taxon>
        <taxon>Fungi</taxon>
        <taxon>Dikarya</taxon>
        <taxon>Basidiomycota</taxon>
        <taxon>Agaricomycotina</taxon>
        <taxon>Agaricomycetes</taxon>
        <taxon>Agaricomycetidae</taxon>
        <taxon>Agaricales</taxon>
        <taxon>Marasmiineae</taxon>
        <taxon>Marasmiaceae</taxon>
        <taxon>Moniliophthora</taxon>
    </lineage>
</organism>
<dbReference type="HOGENOM" id="CLU_2580331_0_0_1"/>
<dbReference type="EMBL" id="AWSO01001478">
    <property type="protein sequence ID" value="ESK83670.1"/>
    <property type="molecule type" value="Genomic_DNA"/>
</dbReference>
<proteinExistence type="predicted"/>
<gene>
    <name evidence="2" type="ORF">Moror_2170</name>
</gene>
<dbReference type="Proteomes" id="UP000017559">
    <property type="component" value="Unassembled WGS sequence"/>
</dbReference>
<dbReference type="AlphaFoldDB" id="V2WU20"/>
<sequence>MSVSRISPKTTASTSLSITLYLSSDVITLRNKRWLAYSRIRSLNVRLDEHATYGAQVKRHSRRHSPGGFRPLMRTFSASKA</sequence>
<accession>V2WU20</accession>
<keyword evidence="3" id="KW-1185">Reference proteome</keyword>